<feature type="compositionally biased region" description="Low complexity" evidence="2">
    <location>
        <begin position="540"/>
        <end position="559"/>
    </location>
</feature>
<organism evidence="5 6">
    <name type="scientific">Gordonia polyisoprenivorans</name>
    <dbReference type="NCBI Taxonomy" id="84595"/>
    <lineage>
        <taxon>Bacteria</taxon>
        <taxon>Bacillati</taxon>
        <taxon>Actinomycetota</taxon>
        <taxon>Actinomycetes</taxon>
        <taxon>Mycobacteriales</taxon>
        <taxon>Gordoniaceae</taxon>
        <taxon>Gordonia</taxon>
    </lineage>
</organism>
<keyword evidence="3" id="KW-0472">Membrane</keyword>
<evidence type="ECO:0000256" key="2">
    <source>
        <dbReference type="SAM" id="MobiDB-lite"/>
    </source>
</evidence>
<dbReference type="InterPro" id="IPR004474">
    <property type="entry name" value="LytR_CpsA_psr"/>
</dbReference>
<keyword evidence="3" id="KW-1133">Transmembrane helix</keyword>
<dbReference type="PANTHER" id="PTHR33392">
    <property type="entry name" value="POLYISOPRENYL-TEICHOIC ACID--PEPTIDOGLYCAN TEICHOIC ACID TRANSFERASE TAGU"/>
    <property type="match status" value="1"/>
</dbReference>
<comment type="similarity">
    <text evidence="1">Belongs to the LytR/CpsA/Psr (LCP) family.</text>
</comment>
<name>A0A846WQD0_9ACTN</name>
<dbReference type="NCBIfam" id="TIGR00350">
    <property type="entry name" value="lytR_cpsA_psr"/>
    <property type="match status" value="1"/>
</dbReference>
<evidence type="ECO:0000259" key="4">
    <source>
        <dbReference type="Pfam" id="PF03816"/>
    </source>
</evidence>
<proteinExistence type="inferred from homology"/>
<feature type="transmembrane region" description="Helical" evidence="3">
    <location>
        <begin position="163"/>
        <end position="186"/>
    </location>
</feature>
<accession>A0A846WQD0</accession>
<dbReference type="Gene3D" id="3.40.630.190">
    <property type="entry name" value="LCP protein"/>
    <property type="match status" value="1"/>
</dbReference>
<keyword evidence="3" id="KW-0812">Transmembrane</keyword>
<feature type="compositionally biased region" description="Low complexity" evidence="2">
    <location>
        <begin position="503"/>
        <end position="529"/>
    </location>
</feature>
<feature type="region of interest" description="Disordered" evidence="2">
    <location>
        <begin position="503"/>
        <end position="570"/>
    </location>
</feature>
<feature type="domain" description="Cell envelope-related transcriptional attenuator" evidence="4">
    <location>
        <begin position="247"/>
        <end position="419"/>
    </location>
</feature>
<dbReference type="AlphaFoldDB" id="A0A846WQD0"/>
<evidence type="ECO:0000313" key="5">
    <source>
        <dbReference type="EMBL" id="NKY03802.1"/>
    </source>
</evidence>
<dbReference type="InterPro" id="IPR050922">
    <property type="entry name" value="LytR/CpsA/Psr_CW_biosynth"/>
</dbReference>
<sequence length="570" mass="60536">MASEFDRRRSRASSGRHRAARPDRPTAGEVYRRAAQRRADEDTSVWTPVGGFPAEPDVPDHPDLDVSPTEPQPTRRSVSEDPTRPIPTTPTPDRRPRPHERAAASTPDDDAVGADAGTFRAIPARSGTARGRSVERDPARRRAPRRSGHDSARPARRRTAIGLARAAVVVCSVIAFVVCGAMWMGASTFRGGLGYSNALQGAPRSTDGAQNILLIGLDTRKDKNGNDLPDDVMRQLHAGDGDSGGYNTNTLILMHIPADRKNIVAYSIPRDDLVETPDLDVSQAKIKEVYGRTKAATEDQLANEGISDPATLEAKGRDAGRTATIKAVRTLTGVPIDRFAEVSLIGFYDVAKALGGVEVCLNHAVSDDYSGANFSAGMHRLSASQALAFVRQRHGLTRGDLDRTHRQQAFLLSALHQVQSAGTLTDVGKLNRLMSVVDDDVVFSQGWDVVSWAQDMIGVPDQKISFQTLPVVRYATVDDQDVNIIDPVAIRAEVQRAFGVPVAAPAPSSSDTSQSGGSQSGASSSDSGSEATPTTDDSSDGAQDASADDSGPAPDSGPAVVNTGTIPCVD</sequence>
<evidence type="ECO:0000256" key="3">
    <source>
        <dbReference type="SAM" id="Phobius"/>
    </source>
</evidence>
<dbReference type="PANTHER" id="PTHR33392:SF6">
    <property type="entry name" value="POLYISOPRENYL-TEICHOIC ACID--PEPTIDOGLYCAN TEICHOIC ACID TRANSFERASE TAGU"/>
    <property type="match status" value="1"/>
</dbReference>
<dbReference type="Proteomes" id="UP000563898">
    <property type="component" value="Unassembled WGS sequence"/>
</dbReference>
<reference evidence="5 6" key="1">
    <citation type="submission" date="2020-04" db="EMBL/GenBank/DDBJ databases">
        <title>MicrobeNet Type strains.</title>
        <authorList>
            <person name="Nicholson A.C."/>
        </authorList>
    </citation>
    <scope>NUCLEOTIDE SEQUENCE [LARGE SCALE GENOMIC DNA]</scope>
    <source>
        <strain evidence="5 6">ATCC BAA-14</strain>
    </source>
</reference>
<protein>
    <submittedName>
        <fullName evidence="5">LCP family protein</fullName>
    </submittedName>
</protein>
<feature type="compositionally biased region" description="Basic and acidic residues" evidence="2">
    <location>
        <begin position="20"/>
        <end position="41"/>
    </location>
</feature>
<gene>
    <name evidence="5" type="ORF">HGA05_19720</name>
</gene>
<dbReference type="Pfam" id="PF03816">
    <property type="entry name" value="LytR_cpsA_psr"/>
    <property type="match status" value="1"/>
</dbReference>
<evidence type="ECO:0000256" key="1">
    <source>
        <dbReference type="ARBA" id="ARBA00006068"/>
    </source>
</evidence>
<feature type="region of interest" description="Disordered" evidence="2">
    <location>
        <begin position="1"/>
        <end position="156"/>
    </location>
</feature>
<dbReference type="EMBL" id="JAAXPC010000012">
    <property type="protein sequence ID" value="NKY03802.1"/>
    <property type="molecule type" value="Genomic_DNA"/>
</dbReference>
<evidence type="ECO:0000313" key="6">
    <source>
        <dbReference type="Proteomes" id="UP000563898"/>
    </source>
</evidence>
<feature type="compositionally biased region" description="Basic residues" evidence="2">
    <location>
        <begin position="8"/>
        <end position="19"/>
    </location>
</feature>
<feature type="compositionally biased region" description="Basic and acidic residues" evidence="2">
    <location>
        <begin position="92"/>
        <end position="102"/>
    </location>
</feature>
<dbReference type="RefSeq" id="WP_006367680.1">
    <property type="nucleotide sequence ID" value="NZ_JAAXPC010000012.1"/>
</dbReference>
<comment type="caution">
    <text evidence="5">The sequence shown here is derived from an EMBL/GenBank/DDBJ whole genome shotgun (WGS) entry which is preliminary data.</text>
</comment>